<keyword evidence="1" id="KW-1133">Transmembrane helix</keyword>
<dbReference type="AlphaFoldDB" id="A0A381TF28"/>
<evidence type="ECO:0000313" key="2">
    <source>
        <dbReference type="EMBL" id="SVA12563.1"/>
    </source>
</evidence>
<accession>A0A381TF28</accession>
<sequence length="123" mass="12852">MAGRIKPILGFALTITALHFTLSLLLGSVLEGIGMEAPVGGVLGEPGTIIVFTLIVALTYDWIVQSTGLPVGQAAIVMAVSGVVFYNVFQYMFEQQVLGAAIGESLLLLVFAYAAGTVYGKLS</sequence>
<organism evidence="2">
    <name type="scientific">marine metagenome</name>
    <dbReference type="NCBI Taxonomy" id="408172"/>
    <lineage>
        <taxon>unclassified sequences</taxon>
        <taxon>metagenomes</taxon>
        <taxon>ecological metagenomes</taxon>
    </lineage>
</organism>
<dbReference type="EMBL" id="UINC01004201">
    <property type="protein sequence ID" value="SVA12563.1"/>
    <property type="molecule type" value="Genomic_DNA"/>
</dbReference>
<gene>
    <name evidence="2" type="ORF">METZ01_LOCUS65417</name>
</gene>
<feature type="transmembrane region" description="Helical" evidence="1">
    <location>
        <begin position="75"/>
        <end position="93"/>
    </location>
</feature>
<keyword evidence="1" id="KW-0472">Membrane</keyword>
<feature type="transmembrane region" description="Helical" evidence="1">
    <location>
        <begin position="46"/>
        <end position="63"/>
    </location>
</feature>
<proteinExistence type="predicted"/>
<feature type="transmembrane region" description="Helical" evidence="1">
    <location>
        <begin position="99"/>
        <end position="119"/>
    </location>
</feature>
<protein>
    <submittedName>
        <fullName evidence="2">Uncharacterized protein</fullName>
    </submittedName>
</protein>
<name>A0A381TF28_9ZZZZ</name>
<keyword evidence="1" id="KW-0812">Transmembrane</keyword>
<reference evidence="2" key="1">
    <citation type="submission" date="2018-05" db="EMBL/GenBank/DDBJ databases">
        <authorList>
            <person name="Lanie J.A."/>
            <person name="Ng W.-L."/>
            <person name="Kazmierczak K.M."/>
            <person name="Andrzejewski T.M."/>
            <person name="Davidsen T.M."/>
            <person name="Wayne K.J."/>
            <person name="Tettelin H."/>
            <person name="Glass J.I."/>
            <person name="Rusch D."/>
            <person name="Podicherti R."/>
            <person name="Tsui H.-C.T."/>
            <person name="Winkler M.E."/>
        </authorList>
    </citation>
    <scope>NUCLEOTIDE SEQUENCE</scope>
</reference>
<feature type="transmembrane region" description="Helical" evidence="1">
    <location>
        <begin position="7"/>
        <end position="26"/>
    </location>
</feature>
<evidence type="ECO:0000256" key="1">
    <source>
        <dbReference type="SAM" id="Phobius"/>
    </source>
</evidence>